<evidence type="ECO:0000313" key="1">
    <source>
        <dbReference type="EMBL" id="SNS47390.1"/>
    </source>
</evidence>
<reference evidence="2" key="1">
    <citation type="submission" date="2017-06" db="EMBL/GenBank/DDBJ databases">
        <authorList>
            <person name="Varghese N."/>
            <person name="Submissions S."/>
        </authorList>
    </citation>
    <scope>NUCLEOTIDE SEQUENCE [LARGE SCALE GENOMIC DNA]</scope>
    <source>
        <strain evidence="2">5C</strain>
    </source>
</reference>
<evidence type="ECO:0000313" key="2">
    <source>
        <dbReference type="Proteomes" id="UP000198480"/>
    </source>
</evidence>
<dbReference type="Proteomes" id="UP000198480">
    <property type="component" value="Unassembled WGS sequence"/>
</dbReference>
<accession>A0A239ERK9</accession>
<keyword evidence="2" id="KW-1185">Reference proteome</keyword>
<organism evidence="1 2">
    <name type="scientific">Belliella buryatensis</name>
    <dbReference type="NCBI Taxonomy" id="1500549"/>
    <lineage>
        <taxon>Bacteria</taxon>
        <taxon>Pseudomonadati</taxon>
        <taxon>Bacteroidota</taxon>
        <taxon>Cytophagia</taxon>
        <taxon>Cytophagales</taxon>
        <taxon>Cyclobacteriaceae</taxon>
        <taxon>Belliella</taxon>
    </lineage>
</organism>
<gene>
    <name evidence="1" type="ORF">SAMN06295967_11092</name>
</gene>
<name>A0A239ERK9_9BACT</name>
<protein>
    <submittedName>
        <fullName evidence="1">Uncharacterized protein</fullName>
    </submittedName>
</protein>
<dbReference type="EMBL" id="FZOK01000010">
    <property type="protein sequence ID" value="SNS47390.1"/>
    <property type="molecule type" value="Genomic_DNA"/>
</dbReference>
<sequence>MHSLHQILEWQDLKSLNKKKEAVPTYETVSYNLNQYKTHLNPSQLISAFQTIGAS</sequence>
<proteinExistence type="predicted"/>
<dbReference type="AlphaFoldDB" id="A0A239ERK9"/>